<evidence type="ECO:0000256" key="4">
    <source>
        <dbReference type="ARBA" id="ARBA00022692"/>
    </source>
</evidence>
<evidence type="ECO:0000313" key="10">
    <source>
        <dbReference type="EMBL" id="PWB95656.1"/>
    </source>
</evidence>
<evidence type="ECO:0000256" key="6">
    <source>
        <dbReference type="ARBA" id="ARBA00023136"/>
    </source>
</evidence>
<dbReference type="Proteomes" id="UP000245137">
    <property type="component" value="Unassembled WGS sequence"/>
</dbReference>
<dbReference type="GO" id="GO:0022857">
    <property type="term" value="F:transmembrane transporter activity"/>
    <property type="evidence" value="ECO:0007669"/>
    <property type="project" value="InterPro"/>
</dbReference>
<evidence type="ECO:0000256" key="5">
    <source>
        <dbReference type="ARBA" id="ARBA00022989"/>
    </source>
</evidence>
<evidence type="ECO:0000256" key="9">
    <source>
        <dbReference type="SAM" id="Phobius"/>
    </source>
</evidence>
<evidence type="ECO:0000256" key="1">
    <source>
        <dbReference type="ARBA" id="ARBA00004162"/>
    </source>
</evidence>
<feature type="transmembrane region" description="Helical" evidence="9">
    <location>
        <begin position="23"/>
        <end position="45"/>
    </location>
</feature>
<protein>
    <submittedName>
        <fullName evidence="10">Biopolymer transporter ExbD</fullName>
    </submittedName>
</protein>
<keyword evidence="6 9" id="KW-0472">Membrane</keyword>
<comment type="similarity">
    <text evidence="2 7">Belongs to the ExbD/TolR family.</text>
</comment>
<feature type="region of interest" description="Disordered" evidence="8">
    <location>
        <begin position="144"/>
        <end position="170"/>
    </location>
</feature>
<dbReference type="GO" id="GO:0005886">
    <property type="term" value="C:plasma membrane"/>
    <property type="evidence" value="ECO:0007669"/>
    <property type="project" value="UniProtKB-SubCell"/>
</dbReference>
<dbReference type="Pfam" id="PF02472">
    <property type="entry name" value="ExbD"/>
    <property type="match status" value="1"/>
</dbReference>
<dbReference type="AlphaFoldDB" id="A0A2U1SVN4"/>
<evidence type="ECO:0000256" key="3">
    <source>
        <dbReference type="ARBA" id="ARBA00022475"/>
    </source>
</evidence>
<keyword evidence="4 7" id="KW-0812">Transmembrane</keyword>
<evidence type="ECO:0000256" key="7">
    <source>
        <dbReference type="RuleBase" id="RU003879"/>
    </source>
</evidence>
<dbReference type="GO" id="GO:0015031">
    <property type="term" value="P:protein transport"/>
    <property type="evidence" value="ECO:0007669"/>
    <property type="project" value="UniProtKB-KW"/>
</dbReference>
<keyword evidence="7" id="KW-0813">Transport</keyword>
<name>A0A2U1SVN4_METSR</name>
<keyword evidence="5 9" id="KW-1133">Transmembrane helix</keyword>
<dbReference type="RefSeq" id="WP_108915336.1">
    <property type="nucleotide sequence ID" value="NZ_BGJY01000001.1"/>
</dbReference>
<keyword evidence="11" id="KW-1185">Reference proteome</keyword>
<evidence type="ECO:0000313" key="11">
    <source>
        <dbReference type="Proteomes" id="UP000245137"/>
    </source>
</evidence>
<comment type="subcellular location">
    <subcellularLocation>
        <location evidence="1">Cell membrane</location>
        <topology evidence="1">Single-pass membrane protein</topology>
    </subcellularLocation>
    <subcellularLocation>
        <location evidence="7">Cell membrane</location>
        <topology evidence="7">Single-pass type II membrane protein</topology>
    </subcellularLocation>
</comment>
<comment type="caution">
    <text evidence="10">The sequence shown here is derived from an EMBL/GenBank/DDBJ whole genome shotgun (WGS) entry which is preliminary data.</text>
</comment>
<dbReference type="PANTHER" id="PTHR30558">
    <property type="entry name" value="EXBD MEMBRANE COMPONENT OF PMF-DRIVEN MACROMOLECULE IMPORT SYSTEM"/>
    <property type="match status" value="1"/>
</dbReference>
<reference evidence="10 11" key="1">
    <citation type="journal article" date="2018" name="Appl. Microbiol. Biotechnol.">
        <title>Co-cultivation of the strictly anaerobic methanogen Methanosarcina barkeri with aerobic methanotrophs in an oxygen-limited membrane bioreactor.</title>
        <authorList>
            <person name="In 't Zandt M.H."/>
            <person name="van den Bosch T.J.M."/>
            <person name="Rijkers R."/>
            <person name="van Kessel M.A.H.J."/>
            <person name="Jetten M.S.M."/>
            <person name="Welte C.U."/>
        </authorList>
    </citation>
    <scope>NUCLEOTIDE SEQUENCE [LARGE SCALE GENOMIC DNA]</scope>
    <source>
        <strain evidence="10 11">DSM 17706</strain>
    </source>
</reference>
<dbReference type="OrthoDB" id="9798629at2"/>
<keyword evidence="7" id="KW-0653">Protein transport</keyword>
<dbReference type="EMBL" id="PUIV01000001">
    <property type="protein sequence ID" value="PWB95656.1"/>
    <property type="molecule type" value="Genomic_DNA"/>
</dbReference>
<keyword evidence="3" id="KW-1003">Cell membrane</keyword>
<accession>A0A2U1SVN4</accession>
<dbReference type="PANTHER" id="PTHR30558:SF7">
    <property type="entry name" value="TOL-PAL SYSTEM PROTEIN TOLR"/>
    <property type="match status" value="1"/>
</dbReference>
<organism evidence="10 11">
    <name type="scientific">Methylosinus sporium</name>
    <dbReference type="NCBI Taxonomy" id="428"/>
    <lineage>
        <taxon>Bacteria</taxon>
        <taxon>Pseudomonadati</taxon>
        <taxon>Pseudomonadota</taxon>
        <taxon>Alphaproteobacteria</taxon>
        <taxon>Hyphomicrobiales</taxon>
        <taxon>Methylocystaceae</taxon>
        <taxon>Methylosinus</taxon>
    </lineage>
</organism>
<evidence type="ECO:0000256" key="8">
    <source>
        <dbReference type="SAM" id="MobiDB-lite"/>
    </source>
</evidence>
<gene>
    <name evidence="10" type="ORF">C5689_00630</name>
</gene>
<dbReference type="Gene3D" id="3.30.420.270">
    <property type="match status" value="1"/>
</dbReference>
<proteinExistence type="inferred from homology"/>
<evidence type="ECO:0000256" key="2">
    <source>
        <dbReference type="ARBA" id="ARBA00005811"/>
    </source>
</evidence>
<dbReference type="InterPro" id="IPR003400">
    <property type="entry name" value="ExbD"/>
</dbReference>
<sequence length="170" mass="17315">MAGLPTRFKNGDSLYQPLSEINVTPLVDVMLVLLIIFMVTAPLLAKGMKVNLPQSKAAQPLNPKEPIVVAVSKDGKVALGADEVSAEALVDGIKAMMGSDTSRIVHVRGDKEANYGEVIAVMDKLATNGITHIAILTDSRPKGAAAATPAASAPAAPAPAAAVPAGGATK</sequence>